<evidence type="ECO:0000256" key="3">
    <source>
        <dbReference type="ARBA" id="ARBA00022741"/>
    </source>
</evidence>
<dbReference type="RefSeq" id="WP_002891344.1">
    <property type="nucleotide sequence ID" value="NZ_CP018187.1"/>
</dbReference>
<evidence type="ECO:0000259" key="5">
    <source>
        <dbReference type="PROSITE" id="PS50893"/>
    </source>
</evidence>
<evidence type="ECO:0000256" key="4">
    <source>
        <dbReference type="ARBA" id="ARBA00022840"/>
    </source>
</evidence>
<keyword evidence="2" id="KW-0813">Transport</keyword>
<dbReference type="InterPro" id="IPR003439">
    <property type="entry name" value="ABC_transporter-like_ATP-bd"/>
</dbReference>
<evidence type="ECO:0000256" key="1">
    <source>
        <dbReference type="ARBA" id="ARBA00005417"/>
    </source>
</evidence>
<sequence>MINITNLNKTYDDKVVLSNITFQANKGEITGLIGPNGSGKSTLIKILLGLESADSGKATILGTTYSELGAEPISIVGTFLDSYQPYPSRTGYEQLRWIALSCGLSKQRCTECLEIVGLKNVGKKKIKDYSLGMKQRLGLATAILADPDILILDEPINGLDPEGIRWLREFLKDFVKQGKTVLLTSHYMSELELTVDRVVGISNGHVVLNDKREQVLKQYDSFENAYFSSVHERSSIKC</sequence>
<evidence type="ECO:0000313" key="7">
    <source>
        <dbReference type="Proteomes" id="UP000422997"/>
    </source>
</evidence>
<name>A0AB37DBB2_STRSL</name>
<gene>
    <name evidence="6" type="ORF">BSR19_07310</name>
</gene>
<dbReference type="Gene3D" id="3.40.50.300">
    <property type="entry name" value="P-loop containing nucleotide triphosphate hydrolases"/>
    <property type="match status" value="1"/>
</dbReference>
<feature type="domain" description="ABC transporter" evidence="5">
    <location>
        <begin position="2"/>
        <end position="228"/>
    </location>
</feature>
<dbReference type="GO" id="GO:0005524">
    <property type="term" value="F:ATP binding"/>
    <property type="evidence" value="ECO:0007669"/>
    <property type="project" value="UniProtKB-KW"/>
</dbReference>
<dbReference type="SUPFAM" id="SSF52540">
    <property type="entry name" value="P-loop containing nucleoside triphosphate hydrolases"/>
    <property type="match status" value="1"/>
</dbReference>
<proteinExistence type="inferred from homology"/>
<dbReference type="InterPro" id="IPR003593">
    <property type="entry name" value="AAA+_ATPase"/>
</dbReference>
<protein>
    <submittedName>
        <fullName evidence="6">ABC transporter</fullName>
    </submittedName>
</protein>
<accession>A0AB37DBB2</accession>
<dbReference type="Proteomes" id="UP000422997">
    <property type="component" value="Chromosome"/>
</dbReference>
<dbReference type="Pfam" id="PF00005">
    <property type="entry name" value="ABC_tran"/>
    <property type="match status" value="1"/>
</dbReference>
<evidence type="ECO:0000256" key="2">
    <source>
        <dbReference type="ARBA" id="ARBA00022448"/>
    </source>
</evidence>
<dbReference type="PANTHER" id="PTHR43335:SF4">
    <property type="entry name" value="ABC TRANSPORTER, ATP-BINDING PROTEIN"/>
    <property type="match status" value="1"/>
</dbReference>
<dbReference type="GO" id="GO:0016887">
    <property type="term" value="F:ATP hydrolysis activity"/>
    <property type="evidence" value="ECO:0007669"/>
    <property type="project" value="InterPro"/>
</dbReference>
<dbReference type="SMART" id="SM00382">
    <property type="entry name" value="AAA"/>
    <property type="match status" value="1"/>
</dbReference>
<dbReference type="InterPro" id="IPR027417">
    <property type="entry name" value="P-loop_NTPase"/>
</dbReference>
<dbReference type="InterPro" id="IPR017871">
    <property type="entry name" value="ABC_transporter-like_CS"/>
</dbReference>
<dbReference type="PANTHER" id="PTHR43335">
    <property type="entry name" value="ABC TRANSPORTER, ATP-BINDING PROTEIN"/>
    <property type="match status" value="1"/>
</dbReference>
<evidence type="ECO:0000313" key="6">
    <source>
        <dbReference type="EMBL" id="QGU80940.1"/>
    </source>
</evidence>
<keyword evidence="3" id="KW-0547">Nucleotide-binding</keyword>
<comment type="similarity">
    <text evidence="1">Belongs to the ABC transporter superfamily.</text>
</comment>
<reference evidence="6 7" key="1">
    <citation type="submission" date="2016-11" db="EMBL/GenBank/DDBJ databases">
        <title>The potential of Streptococcus salivarius to inhibit the production of volatile sulphur compounds in the oral cavity.</title>
        <authorList>
            <person name="Sun L."/>
            <person name="Li Z."/>
            <person name="Jin D."/>
            <person name="Zhao H."/>
        </authorList>
    </citation>
    <scope>NUCLEOTIDE SEQUENCE [LARGE SCALE GENOMIC DNA]</scope>
    <source>
        <strain evidence="6 7">ICDC2</strain>
    </source>
</reference>
<dbReference type="PROSITE" id="PS00211">
    <property type="entry name" value="ABC_TRANSPORTER_1"/>
    <property type="match status" value="1"/>
</dbReference>
<dbReference type="EMBL" id="CP018187">
    <property type="protein sequence ID" value="QGU80940.1"/>
    <property type="molecule type" value="Genomic_DNA"/>
</dbReference>
<keyword evidence="4" id="KW-0067">ATP-binding</keyword>
<dbReference type="AlphaFoldDB" id="A0AB37DBB2"/>
<dbReference type="PROSITE" id="PS50893">
    <property type="entry name" value="ABC_TRANSPORTER_2"/>
    <property type="match status" value="1"/>
</dbReference>
<organism evidence="6 7">
    <name type="scientific">Streptococcus salivarius</name>
    <dbReference type="NCBI Taxonomy" id="1304"/>
    <lineage>
        <taxon>Bacteria</taxon>
        <taxon>Bacillati</taxon>
        <taxon>Bacillota</taxon>
        <taxon>Bacilli</taxon>
        <taxon>Lactobacillales</taxon>
        <taxon>Streptococcaceae</taxon>
        <taxon>Streptococcus</taxon>
    </lineage>
</organism>